<proteinExistence type="predicted"/>
<dbReference type="EMBL" id="RRYP01001714">
    <property type="protein sequence ID" value="TNV85574.1"/>
    <property type="molecule type" value="Genomic_DNA"/>
</dbReference>
<accession>A0A8J8P3W9</accession>
<name>A0A8J8P3W9_HALGN</name>
<evidence type="ECO:0000313" key="3">
    <source>
        <dbReference type="Proteomes" id="UP000785679"/>
    </source>
</evidence>
<feature type="region of interest" description="Disordered" evidence="1">
    <location>
        <begin position="1"/>
        <end position="45"/>
    </location>
</feature>
<feature type="compositionally biased region" description="Polar residues" evidence="1">
    <location>
        <begin position="27"/>
        <end position="43"/>
    </location>
</feature>
<dbReference type="Proteomes" id="UP000785679">
    <property type="component" value="Unassembled WGS sequence"/>
</dbReference>
<organism evidence="2 3">
    <name type="scientific">Halteria grandinella</name>
    <dbReference type="NCBI Taxonomy" id="5974"/>
    <lineage>
        <taxon>Eukaryota</taxon>
        <taxon>Sar</taxon>
        <taxon>Alveolata</taxon>
        <taxon>Ciliophora</taxon>
        <taxon>Intramacronucleata</taxon>
        <taxon>Spirotrichea</taxon>
        <taxon>Stichotrichia</taxon>
        <taxon>Sporadotrichida</taxon>
        <taxon>Halteriidae</taxon>
        <taxon>Halteria</taxon>
    </lineage>
</organism>
<evidence type="ECO:0000256" key="1">
    <source>
        <dbReference type="SAM" id="MobiDB-lite"/>
    </source>
</evidence>
<gene>
    <name evidence="2" type="ORF">FGO68_gene14582</name>
</gene>
<dbReference type="AlphaFoldDB" id="A0A8J8P3W9"/>
<protein>
    <submittedName>
        <fullName evidence="2">Uncharacterized protein</fullName>
    </submittedName>
</protein>
<keyword evidence="3" id="KW-1185">Reference proteome</keyword>
<comment type="caution">
    <text evidence="2">The sequence shown here is derived from an EMBL/GenBank/DDBJ whole genome shotgun (WGS) entry which is preliminary data.</text>
</comment>
<evidence type="ECO:0000313" key="2">
    <source>
        <dbReference type="EMBL" id="TNV85574.1"/>
    </source>
</evidence>
<reference evidence="2" key="1">
    <citation type="submission" date="2019-06" db="EMBL/GenBank/DDBJ databases">
        <authorList>
            <person name="Zheng W."/>
        </authorList>
    </citation>
    <scope>NUCLEOTIDE SEQUENCE</scope>
    <source>
        <strain evidence="2">QDHG01</strain>
    </source>
</reference>
<sequence>MQSSQSQTQREEEGELSELQRYLKPNITLNQTFPLKEQVSQPNPEEHEMASQKGLNFPFMENEEASAKVSEDETNMTEFREHQRDIFIDVRELAGIKDFPCVPQSIENKSYLKSLEASLTSKYPNISVHFQEDLTLTALDYIVSQGILPQALNYAAQSTLTQTTLRKQDEITQALKKYGEENKSGFE</sequence>